<reference evidence="2 3" key="1">
    <citation type="journal article" date="2019" name="Sci. Rep.">
        <title>Orb-weaving spider Araneus ventricosus genome elucidates the spidroin gene catalogue.</title>
        <authorList>
            <person name="Kono N."/>
            <person name="Nakamura H."/>
            <person name="Ohtoshi R."/>
            <person name="Moran D.A.P."/>
            <person name="Shinohara A."/>
            <person name="Yoshida Y."/>
            <person name="Fujiwara M."/>
            <person name="Mori M."/>
            <person name="Tomita M."/>
            <person name="Arakawa K."/>
        </authorList>
    </citation>
    <scope>NUCLEOTIDE SEQUENCE [LARGE SCALE GENOMIC DNA]</scope>
</reference>
<proteinExistence type="predicted"/>
<comment type="caution">
    <text evidence="2">The sequence shown here is derived from an EMBL/GenBank/DDBJ whole genome shotgun (WGS) entry which is preliminary data.</text>
</comment>
<feature type="compositionally biased region" description="Low complexity" evidence="1">
    <location>
        <begin position="78"/>
        <end position="87"/>
    </location>
</feature>
<evidence type="ECO:0000313" key="3">
    <source>
        <dbReference type="Proteomes" id="UP000499080"/>
    </source>
</evidence>
<evidence type="ECO:0000256" key="1">
    <source>
        <dbReference type="SAM" id="MobiDB-lite"/>
    </source>
</evidence>
<feature type="region of interest" description="Disordered" evidence="1">
    <location>
        <begin position="74"/>
        <end position="104"/>
    </location>
</feature>
<dbReference type="EMBL" id="BGPR01001390">
    <property type="protein sequence ID" value="GBM52721.1"/>
    <property type="molecule type" value="Genomic_DNA"/>
</dbReference>
<protein>
    <submittedName>
        <fullName evidence="2">Uncharacterized protein</fullName>
    </submittedName>
</protein>
<organism evidence="2 3">
    <name type="scientific">Araneus ventricosus</name>
    <name type="common">Orbweaver spider</name>
    <name type="synonym">Epeira ventricosa</name>
    <dbReference type="NCBI Taxonomy" id="182803"/>
    <lineage>
        <taxon>Eukaryota</taxon>
        <taxon>Metazoa</taxon>
        <taxon>Ecdysozoa</taxon>
        <taxon>Arthropoda</taxon>
        <taxon>Chelicerata</taxon>
        <taxon>Arachnida</taxon>
        <taxon>Araneae</taxon>
        <taxon>Araneomorphae</taxon>
        <taxon>Entelegynae</taxon>
        <taxon>Araneoidea</taxon>
        <taxon>Araneidae</taxon>
        <taxon>Araneus</taxon>
    </lineage>
</organism>
<evidence type="ECO:0000313" key="2">
    <source>
        <dbReference type="EMBL" id="GBM52721.1"/>
    </source>
</evidence>
<name>A0A4Y2GH84_ARAVE</name>
<dbReference type="Proteomes" id="UP000499080">
    <property type="component" value="Unassembled WGS sequence"/>
</dbReference>
<sequence length="104" mass="11613">MIHTKKNQQDVSIYGPQIHKYYQGRGGRVMRSRLRGWRVPNSNENPPCIWTYCTLNHTQPNILPLVWCGSLGRGGSSGASPTSGSGSKLRVPSEKPYSCFRTGY</sequence>
<gene>
    <name evidence="2" type="ORF">AVEN_204702_1</name>
</gene>
<accession>A0A4Y2GH84</accession>
<keyword evidence="3" id="KW-1185">Reference proteome</keyword>
<dbReference type="AlphaFoldDB" id="A0A4Y2GH84"/>